<proteinExistence type="predicted"/>
<feature type="compositionally biased region" description="Basic and acidic residues" evidence="1">
    <location>
        <begin position="87"/>
        <end position="110"/>
    </location>
</feature>
<sequence>MKKLIALSFFIAMISCGKENQKKQHSDPVVSAIPPYDTVAIDSFSAGATSVDVARKIRISSLQYQDSLRQVQKKLEEEKLLNKVKEEKEKAVKETKDKNVKEEEIKKKTTEIPASQRTVNP</sequence>
<keyword evidence="3" id="KW-1185">Reference proteome</keyword>
<organism evidence="2 3">
    <name type="scientific">Kaistella haifensis DSM 19056</name>
    <dbReference type="NCBI Taxonomy" id="1450526"/>
    <lineage>
        <taxon>Bacteria</taxon>
        <taxon>Pseudomonadati</taxon>
        <taxon>Bacteroidota</taxon>
        <taxon>Flavobacteriia</taxon>
        <taxon>Flavobacteriales</taxon>
        <taxon>Weeksellaceae</taxon>
        <taxon>Chryseobacterium group</taxon>
        <taxon>Kaistella</taxon>
    </lineage>
</organism>
<reference evidence="2 3" key="1">
    <citation type="submission" date="2014-01" db="EMBL/GenBank/DDBJ databases">
        <authorList>
            <consortium name="Genome Consortium for Active Teaching"/>
            <person name="Sontag T.C."/>
            <person name="Newman J.D."/>
        </authorList>
    </citation>
    <scope>NUCLEOTIDE SEQUENCE [LARGE SCALE GENOMIC DNA]</scope>
    <source>
        <strain evidence="2 3">DSM 19056</strain>
    </source>
</reference>
<evidence type="ECO:0008006" key="4">
    <source>
        <dbReference type="Google" id="ProtNLM"/>
    </source>
</evidence>
<reference evidence="2 3" key="2">
    <citation type="submission" date="2017-05" db="EMBL/GenBank/DDBJ databases">
        <title>Genome of Chryseobacterium haifense.</title>
        <authorList>
            <person name="Newman J.D."/>
        </authorList>
    </citation>
    <scope>NUCLEOTIDE SEQUENCE [LARGE SCALE GENOMIC DNA]</scope>
    <source>
        <strain evidence="2 3">DSM 19056</strain>
    </source>
</reference>
<evidence type="ECO:0000313" key="3">
    <source>
        <dbReference type="Proteomes" id="UP000197587"/>
    </source>
</evidence>
<evidence type="ECO:0000256" key="1">
    <source>
        <dbReference type="SAM" id="MobiDB-lite"/>
    </source>
</evidence>
<accession>A0A246B9S0</accession>
<dbReference type="EMBL" id="JASZ02000010">
    <property type="protein sequence ID" value="OWK98410.1"/>
    <property type="molecule type" value="Genomic_DNA"/>
</dbReference>
<gene>
    <name evidence="2" type="ORF">AP75_06100</name>
</gene>
<dbReference type="AlphaFoldDB" id="A0A246B9S0"/>
<dbReference type="Proteomes" id="UP000197587">
    <property type="component" value="Unassembled WGS sequence"/>
</dbReference>
<name>A0A246B9S0_9FLAO</name>
<feature type="region of interest" description="Disordered" evidence="1">
    <location>
        <begin position="87"/>
        <end position="121"/>
    </location>
</feature>
<dbReference type="RefSeq" id="WP_034767645.1">
    <property type="nucleotide sequence ID" value="NZ_JASZ02000010.1"/>
</dbReference>
<dbReference type="PROSITE" id="PS51257">
    <property type="entry name" value="PROKAR_LIPOPROTEIN"/>
    <property type="match status" value="1"/>
</dbReference>
<protein>
    <recommendedName>
        <fullName evidence="4">Lipoprotein</fullName>
    </recommendedName>
</protein>
<evidence type="ECO:0000313" key="2">
    <source>
        <dbReference type="EMBL" id="OWK98410.1"/>
    </source>
</evidence>
<comment type="caution">
    <text evidence="2">The sequence shown here is derived from an EMBL/GenBank/DDBJ whole genome shotgun (WGS) entry which is preliminary data.</text>
</comment>